<protein>
    <submittedName>
        <fullName evidence="1">Uncharacterized protein</fullName>
    </submittedName>
</protein>
<dbReference type="Gramene" id="TKW31035">
    <property type="protein sequence ID" value="TKW31035"/>
    <property type="gene ID" value="SEVIR_2G078520v2"/>
</dbReference>
<dbReference type="Proteomes" id="UP000298652">
    <property type="component" value="Chromosome 2"/>
</dbReference>
<gene>
    <name evidence="1" type="ORF">SEVIR_2G078520v2</name>
</gene>
<keyword evidence="2" id="KW-1185">Reference proteome</keyword>
<dbReference type="AlphaFoldDB" id="A0A4U6VQC9"/>
<accession>A0A4U6VQC9</accession>
<reference evidence="1" key="1">
    <citation type="submission" date="2019-03" db="EMBL/GenBank/DDBJ databases">
        <title>WGS assembly of Setaria viridis.</title>
        <authorList>
            <person name="Huang P."/>
            <person name="Jenkins J."/>
            <person name="Grimwood J."/>
            <person name="Barry K."/>
            <person name="Healey A."/>
            <person name="Mamidi S."/>
            <person name="Sreedasyam A."/>
            <person name="Shu S."/>
            <person name="Feldman M."/>
            <person name="Wu J."/>
            <person name="Yu Y."/>
            <person name="Chen C."/>
            <person name="Johnson J."/>
            <person name="Rokhsar D."/>
            <person name="Baxter I."/>
            <person name="Schmutz J."/>
            <person name="Brutnell T."/>
            <person name="Kellogg E."/>
        </authorList>
    </citation>
    <scope>NUCLEOTIDE SEQUENCE [LARGE SCALE GENOMIC DNA]</scope>
</reference>
<name>A0A4U6VQC9_SETVI</name>
<evidence type="ECO:0000313" key="1">
    <source>
        <dbReference type="EMBL" id="TKW31035.1"/>
    </source>
</evidence>
<evidence type="ECO:0000313" key="2">
    <source>
        <dbReference type="Proteomes" id="UP000298652"/>
    </source>
</evidence>
<proteinExistence type="predicted"/>
<organism evidence="1 2">
    <name type="scientific">Setaria viridis</name>
    <name type="common">Green bristlegrass</name>
    <name type="synonym">Setaria italica subsp. viridis</name>
    <dbReference type="NCBI Taxonomy" id="4556"/>
    <lineage>
        <taxon>Eukaryota</taxon>
        <taxon>Viridiplantae</taxon>
        <taxon>Streptophyta</taxon>
        <taxon>Embryophyta</taxon>
        <taxon>Tracheophyta</taxon>
        <taxon>Spermatophyta</taxon>
        <taxon>Magnoliopsida</taxon>
        <taxon>Liliopsida</taxon>
        <taxon>Poales</taxon>
        <taxon>Poaceae</taxon>
        <taxon>PACMAD clade</taxon>
        <taxon>Panicoideae</taxon>
        <taxon>Panicodae</taxon>
        <taxon>Paniceae</taxon>
        <taxon>Cenchrinae</taxon>
        <taxon>Setaria</taxon>
    </lineage>
</organism>
<dbReference type="EMBL" id="CM016553">
    <property type="protein sequence ID" value="TKW31035.1"/>
    <property type="molecule type" value="Genomic_DNA"/>
</dbReference>
<sequence>MKEAPYETKLLFRCGLPIIISHVNGKSYVELHV</sequence>